<keyword evidence="4" id="KW-1185">Reference proteome</keyword>
<protein>
    <recommendedName>
        <fullName evidence="5">DUF4386 domain-containing protein</fullName>
    </recommendedName>
</protein>
<keyword evidence="2" id="KW-0472">Membrane</keyword>
<name>A0A1X1UCI2_MYCFL</name>
<feature type="region of interest" description="Disordered" evidence="1">
    <location>
        <begin position="225"/>
        <end position="245"/>
    </location>
</feature>
<feature type="compositionally biased region" description="Polar residues" evidence="1">
    <location>
        <begin position="230"/>
        <end position="245"/>
    </location>
</feature>
<evidence type="ECO:0000313" key="4">
    <source>
        <dbReference type="Proteomes" id="UP000193010"/>
    </source>
</evidence>
<evidence type="ECO:0000256" key="2">
    <source>
        <dbReference type="SAM" id="Phobius"/>
    </source>
</evidence>
<feature type="transmembrane region" description="Helical" evidence="2">
    <location>
        <begin position="167"/>
        <end position="186"/>
    </location>
</feature>
<feature type="transmembrane region" description="Helical" evidence="2">
    <location>
        <begin position="192"/>
        <end position="212"/>
    </location>
</feature>
<dbReference type="AlphaFoldDB" id="A0A1X1UCI2"/>
<comment type="caution">
    <text evidence="3">The sequence shown here is derived from an EMBL/GenBank/DDBJ whole genome shotgun (WGS) entry which is preliminary data.</text>
</comment>
<reference evidence="3 4" key="1">
    <citation type="submission" date="2016-01" db="EMBL/GenBank/DDBJ databases">
        <title>The new phylogeny of the genus Mycobacterium.</title>
        <authorList>
            <person name="Tarcisio F."/>
            <person name="Conor M."/>
            <person name="Antonella G."/>
            <person name="Elisabetta G."/>
            <person name="Giulia F.S."/>
            <person name="Sara T."/>
            <person name="Anna F."/>
            <person name="Clotilde B."/>
            <person name="Roberto B."/>
            <person name="Veronica D.S."/>
            <person name="Fabio R."/>
            <person name="Monica P."/>
            <person name="Olivier J."/>
            <person name="Enrico T."/>
            <person name="Nicola S."/>
        </authorList>
    </citation>
    <scope>NUCLEOTIDE SEQUENCE [LARGE SCALE GENOMIC DNA]</scope>
    <source>
        <strain evidence="3 4">DSM 44852</strain>
    </source>
</reference>
<sequence>MTPGLQKTMAISGALFVLTLFPAMLMIGLLPPISPMRNADEVAHFWSTNTGLKRLGLVLLLAASGLQVPFGALIAVRIRQMEGGKYSALAYAEIVGVGLAVMAIIMPTFFFAAASYRPERNPEITQALNDLGWLPFIMNWPPALIQCLAIGFAIFGAKREVWPRWLGYFNVWCAFIFCAGGLAVLFKNGVFAWNGLLAFWMAAVFFGTWFLVMTWQLWVSVGSSEDDSIDSVTPESGPRRSQLQR</sequence>
<dbReference type="STRING" id="292462.AWC05_17460"/>
<feature type="transmembrane region" description="Helical" evidence="2">
    <location>
        <begin position="133"/>
        <end position="155"/>
    </location>
</feature>
<keyword evidence="2" id="KW-0812">Transmembrane</keyword>
<evidence type="ECO:0000256" key="1">
    <source>
        <dbReference type="SAM" id="MobiDB-lite"/>
    </source>
</evidence>
<proteinExistence type="predicted"/>
<gene>
    <name evidence="3" type="ORF">AWC05_17460</name>
</gene>
<accession>A0A1X1UCI2</accession>
<organism evidence="3 4">
    <name type="scientific">Mycobacterium florentinum</name>
    <dbReference type="NCBI Taxonomy" id="292462"/>
    <lineage>
        <taxon>Bacteria</taxon>
        <taxon>Bacillati</taxon>
        <taxon>Actinomycetota</taxon>
        <taxon>Actinomycetes</taxon>
        <taxon>Mycobacteriales</taxon>
        <taxon>Mycobacteriaceae</taxon>
        <taxon>Mycobacterium</taxon>
        <taxon>Mycobacterium simiae complex</taxon>
    </lineage>
</organism>
<feature type="transmembrane region" description="Helical" evidence="2">
    <location>
        <begin position="88"/>
        <end position="113"/>
    </location>
</feature>
<dbReference type="EMBL" id="LQOV01000008">
    <property type="protein sequence ID" value="ORV54389.1"/>
    <property type="molecule type" value="Genomic_DNA"/>
</dbReference>
<evidence type="ECO:0000313" key="3">
    <source>
        <dbReference type="EMBL" id="ORV54389.1"/>
    </source>
</evidence>
<dbReference type="Proteomes" id="UP000193010">
    <property type="component" value="Unassembled WGS sequence"/>
</dbReference>
<keyword evidence="2" id="KW-1133">Transmembrane helix</keyword>
<evidence type="ECO:0008006" key="5">
    <source>
        <dbReference type="Google" id="ProtNLM"/>
    </source>
</evidence>
<feature type="transmembrane region" description="Helical" evidence="2">
    <location>
        <begin position="55"/>
        <end position="76"/>
    </location>
</feature>